<evidence type="ECO:0000313" key="1">
    <source>
        <dbReference type="EMBL" id="KSU06061.1"/>
    </source>
</evidence>
<sequence>MAVESLLKVMQKGKDVILKDKSEKELLRFSQGNDLNAVSFEYLTRKILVLEPHGNSFTAILEDSK</sequence>
<accession>A0A0V8CXT8</accession>
<organism evidence="1 2">
    <name type="scientific">Lactococcus lactis subsp. lactis</name>
    <name type="common">Streptococcus lactis</name>
    <dbReference type="NCBI Taxonomy" id="1360"/>
    <lineage>
        <taxon>Bacteria</taxon>
        <taxon>Bacillati</taxon>
        <taxon>Bacillota</taxon>
        <taxon>Bacilli</taxon>
        <taxon>Lactobacillales</taxon>
        <taxon>Streptococcaceae</taxon>
        <taxon>Lactococcus</taxon>
    </lineage>
</organism>
<protein>
    <recommendedName>
        <fullName evidence="3">DUF1125 domain-containing protein</fullName>
    </recommendedName>
</protein>
<dbReference type="RefSeq" id="WP_058219577.1">
    <property type="nucleotide sequence ID" value="NZ_LKLN01000034.1"/>
</dbReference>
<dbReference type="Proteomes" id="UP000053058">
    <property type="component" value="Unassembled WGS sequence"/>
</dbReference>
<evidence type="ECO:0000313" key="2">
    <source>
        <dbReference type="Proteomes" id="UP000053058"/>
    </source>
</evidence>
<dbReference type="InterPro" id="IPR009503">
    <property type="entry name" value="DUF1125"/>
</dbReference>
<dbReference type="PATRIC" id="fig|1360.105.peg.1814"/>
<proteinExistence type="predicted"/>
<comment type="caution">
    <text evidence="1">The sequence shown here is derived from an EMBL/GenBank/DDBJ whole genome shotgun (WGS) entry which is preliminary data.</text>
</comment>
<dbReference type="AlphaFoldDB" id="A0A0V8CXT8"/>
<reference evidence="2" key="1">
    <citation type="submission" date="2015-10" db="EMBL/GenBank/DDBJ databases">
        <title>Draft Genome Sequences of 11 Lactococcus lactis subspecies cremoris strains.</title>
        <authorList>
            <person name="Wels M."/>
            <person name="Backus L."/>
            <person name="Boekhorst J."/>
            <person name="Dijkstra A."/>
            <person name="Beerthuizen M."/>
            <person name="Kelly W."/>
            <person name="Siezen R."/>
            <person name="Bachmann H."/>
            <person name="Van Hijum S."/>
        </authorList>
    </citation>
    <scope>NUCLEOTIDE SEQUENCE [LARGE SCALE GENOMIC DNA]</scope>
    <source>
        <strain evidence="2">KF282</strain>
    </source>
</reference>
<name>A0A0V8CXT8_LACLL</name>
<dbReference type="Pfam" id="PF06563">
    <property type="entry name" value="DUF1125"/>
    <property type="match status" value="1"/>
</dbReference>
<dbReference type="EMBL" id="LKLN01000034">
    <property type="protein sequence ID" value="KSU06061.1"/>
    <property type="molecule type" value="Genomic_DNA"/>
</dbReference>
<evidence type="ECO:0008006" key="3">
    <source>
        <dbReference type="Google" id="ProtNLM"/>
    </source>
</evidence>
<gene>
    <name evidence="1" type="ORF">KF282_1311</name>
</gene>